<name>A0AAV8R8H8_ENSVE</name>
<dbReference type="Proteomes" id="UP001222027">
    <property type="component" value="Unassembled WGS sequence"/>
</dbReference>
<evidence type="ECO:0000313" key="3">
    <source>
        <dbReference type="Proteomes" id="UP001222027"/>
    </source>
</evidence>
<reference evidence="2 3" key="1">
    <citation type="submission" date="2022-12" db="EMBL/GenBank/DDBJ databases">
        <title>Chromosome-scale assembly of the Ensete ventricosum genome.</title>
        <authorList>
            <person name="Dussert Y."/>
            <person name="Stocks J."/>
            <person name="Wendawek A."/>
            <person name="Woldeyes F."/>
            <person name="Nichols R.A."/>
            <person name="Borrell J.S."/>
        </authorList>
    </citation>
    <scope>NUCLEOTIDE SEQUENCE [LARGE SCALE GENOMIC DNA]</scope>
    <source>
        <strain evidence="3">cv. Maze</strain>
        <tissue evidence="2">Seeds</tissue>
    </source>
</reference>
<proteinExistence type="predicted"/>
<accession>A0AAV8R8H8</accession>
<sequence>MAVQQALVVLTDTGSSSGPTITSSQLLQYAMVLSQLVLNDGLYLSRKICFTISLLSRRPPRAKNSTTREPKLPIGPSTVISSSCLSDSAPSATKLQPSSSETAVPYSRRAFRSLSPSA</sequence>
<feature type="compositionally biased region" description="Polar residues" evidence="1">
    <location>
        <begin position="93"/>
        <end position="102"/>
    </location>
</feature>
<evidence type="ECO:0000313" key="2">
    <source>
        <dbReference type="EMBL" id="KAJ8497790.1"/>
    </source>
</evidence>
<comment type="caution">
    <text evidence="2">The sequence shown here is derived from an EMBL/GenBank/DDBJ whole genome shotgun (WGS) entry which is preliminary data.</text>
</comment>
<feature type="region of interest" description="Disordered" evidence="1">
    <location>
        <begin position="59"/>
        <end position="118"/>
    </location>
</feature>
<evidence type="ECO:0000256" key="1">
    <source>
        <dbReference type="SAM" id="MobiDB-lite"/>
    </source>
</evidence>
<dbReference type="EMBL" id="JAQQAF010000003">
    <property type="protein sequence ID" value="KAJ8497790.1"/>
    <property type="molecule type" value="Genomic_DNA"/>
</dbReference>
<keyword evidence="3" id="KW-1185">Reference proteome</keyword>
<evidence type="ECO:0008006" key="4">
    <source>
        <dbReference type="Google" id="ProtNLM"/>
    </source>
</evidence>
<gene>
    <name evidence="2" type="ORF">OPV22_008342</name>
</gene>
<feature type="compositionally biased region" description="Low complexity" evidence="1">
    <location>
        <begin position="81"/>
        <end position="91"/>
    </location>
</feature>
<protein>
    <recommendedName>
        <fullName evidence="4">REJ domain-containing protein</fullName>
    </recommendedName>
</protein>
<dbReference type="AlphaFoldDB" id="A0AAV8R8H8"/>
<organism evidence="2 3">
    <name type="scientific">Ensete ventricosum</name>
    <name type="common">Abyssinian banana</name>
    <name type="synonym">Musa ensete</name>
    <dbReference type="NCBI Taxonomy" id="4639"/>
    <lineage>
        <taxon>Eukaryota</taxon>
        <taxon>Viridiplantae</taxon>
        <taxon>Streptophyta</taxon>
        <taxon>Embryophyta</taxon>
        <taxon>Tracheophyta</taxon>
        <taxon>Spermatophyta</taxon>
        <taxon>Magnoliopsida</taxon>
        <taxon>Liliopsida</taxon>
        <taxon>Zingiberales</taxon>
        <taxon>Musaceae</taxon>
        <taxon>Ensete</taxon>
    </lineage>
</organism>